<proteinExistence type="predicted"/>
<gene>
    <name evidence="1" type="ORF">FocTR4_00010456</name>
</gene>
<name>A0A5C6T798_FUSOC</name>
<dbReference type="Proteomes" id="UP000321331">
    <property type="component" value="Unassembled WGS sequence"/>
</dbReference>
<dbReference type="AlphaFoldDB" id="A0A5C6T798"/>
<organism evidence="1 2">
    <name type="scientific">Fusarium oxysporum f. sp. cubense</name>
    <dbReference type="NCBI Taxonomy" id="61366"/>
    <lineage>
        <taxon>Eukaryota</taxon>
        <taxon>Fungi</taxon>
        <taxon>Dikarya</taxon>
        <taxon>Ascomycota</taxon>
        <taxon>Pezizomycotina</taxon>
        <taxon>Sordariomycetes</taxon>
        <taxon>Hypocreomycetidae</taxon>
        <taxon>Hypocreales</taxon>
        <taxon>Nectriaceae</taxon>
        <taxon>Fusarium</taxon>
        <taxon>Fusarium oxysporum species complex</taxon>
    </lineage>
</organism>
<reference evidence="1 2" key="1">
    <citation type="submission" date="2019-07" db="EMBL/GenBank/DDBJ databases">
        <title>The First High-Quality Draft Genome Sequence of the Causal Agent of the Current Panama Disease Epidemic.</title>
        <authorList>
            <person name="Warmington R.J."/>
            <person name="Kay W."/>
            <person name="Jeffries A."/>
            <person name="Bebber D."/>
            <person name="Moore K."/>
            <person name="Studholme D.J."/>
        </authorList>
    </citation>
    <scope>NUCLEOTIDE SEQUENCE [LARGE SCALE GENOMIC DNA]</scope>
    <source>
        <strain evidence="1 2">TR4</strain>
    </source>
</reference>
<sequence length="122" mass="14488">MEDEEWGEGINFLAHLSIYMRESWLSGRFWLDYATRKSWAFDTMFWKYLDDKFFGSRDEDIQESQFWTARVHLLGKEAQKSMEMVVERKMNDAKERVLVDWDPATAKQLLQEALGDYSGSQS</sequence>
<comment type="caution">
    <text evidence="1">The sequence shown here is derived from an EMBL/GenBank/DDBJ whole genome shotgun (WGS) entry which is preliminary data.</text>
</comment>
<evidence type="ECO:0000313" key="2">
    <source>
        <dbReference type="Proteomes" id="UP000321331"/>
    </source>
</evidence>
<protein>
    <submittedName>
        <fullName evidence="1">Uncharacterized protein</fullName>
    </submittedName>
</protein>
<dbReference type="EMBL" id="VMNF01000006">
    <property type="protein sequence ID" value="TXC06164.1"/>
    <property type="molecule type" value="Genomic_DNA"/>
</dbReference>
<accession>A0A5C6T798</accession>
<evidence type="ECO:0000313" key="1">
    <source>
        <dbReference type="EMBL" id="TXC06164.1"/>
    </source>
</evidence>